<sequence>MGWYGLYFINIPGHTAGLIATKITNSDGKYFLYYGDGYGEKSWKDMVTSGISMDKSAQKKSLEWIREESLDPNCVRSLACHGIEKKP</sequence>
<dbReference type="STRING" id="1423758.FC41_GL000926"/>
<proteinExistence type="predicted"/>
<dbReference type="EC" id="2.7.11.-" evidence="1"/>
<comment type="caution">
    <text evidence="1">The sequence shown here is derived from an EMBL/GenBank/DDBJ whole genome shotgun (WGS) entry which is preliminary data.</text>
</comment>
<accession>I7IVQ8</accession>
<keyword evidence="2" id="KW-1185">Reference proteome</keyword>
<dbReference type="EMBL" id="CAKE01000010">
    <property type="protein sequence ID" value="CCI81868.1"/>
    <property type="molecule type" value="Genomic_DNA"/>
</dbReference>
<dbReference type="eggNOG" id="COG0491">
    <property type="taxonomic scope" value="Bacteria"/>
</dbReference>
<name>I7IVQ8_9LACO</name>
<dbReference type="AlphaFoldDB" id="I7IVQ8"/>
<dbReference type="Proteomes" id="UP000009320">
    <property type="component" value="Unassembled WGS sequence"/>
</dbReference>
<gene>
    <name evidence="1" type="ORF">BN55_00765</name>
</gene>
<evidence type="ECO:0000313" key="2">
    <source>
        <dbReference type="Proteomes" id="UP000009320"/>
    </source>
</evidence>
<dbReference type="InterPro" id="IPR036866">
    <property type="entry name" value="RibonucZ/Hydroxyglut_hydro"/>
</dbReference>
<protein>
    <submittedName>
        <fullName evidence="1">HPr family phosphocarrier</fullName>
        <ecNumber evidence="1">2.7.11.-</ecNumber>
    </submittedName>
</protein>
<dbReference type="Gene3D" id="3.60.15.10">
    <property type="entry name" value="Ribonuclease Z/Hydroxyacylglutathione hydrolase-like"/>
    <property type="match status" value="1"/>
</dbReference>
<organism evidence="1 2">
    <name type="scientific">Lactobacillus hominis DSM 23910 = CRBIP 24.179</name>
    <dbReference type="NCBI Taxonomy" id="1423758"/>
    <lineage>
        <taxon>Bacteria</taxon>
        <taxon>Bacillati</taxon>
        <taxon>Bacillota</taxon>
        <taxon>Bacilli</taxon>
        <taxon>Lactobacillales</taxon>
        <taxon>Lactobacillaceae</taxon>
        <taxon>Lactobacillus</taxon>
    </lineage>
</organism>
<dbReference type="GO" id="GO:0016740">
    <property type="term" value="F:transferase activity"/>
    <property type="evidence" value="ECO:0007669"/>
    <property type="project" value="UniProtKB-KW"/>
</dbReference>
<keyword evidence="1" id="KW-0808">Transferase</keyword>
<reference evidence="1 2" key="1">
    <citation type="submission" date="2012-06" db="EMBL/GenBank/DDBJ databases">
        <title>Draft Genome Sequence of Lactobacillus hominis Strain CRBIP 24.179T, isolated from human intestine.</title>
        <authorList>
            <person name="Cousin S."/>
            <person name="Ma L."/>
            <person name="Bizet C."/>
            <person name="Loux V."/>
            <person name="Bouchier C."/>
            <person name="Clermont D."/>
            <person name="Creno S."/>
        </authorList>
    </citation>
    <scope>NUCLEOTIDE SEQUENCE [LARGE SCALE GENOMIC DNA]</scope>
    <source>
        <strain evidence="2">CRBIP 24.179T</strain>
    </source>
</reference>
<evidence type="ECO:0000313" key="1">
    <source>
        <dbReference type="EMBL" id="CCI81868.1"/>
    </source>
</evidence>